<keyword evidence="3" id="KW-1185">Reference proteome</keyword>
<reference evidence="2" key="1">
    <citation type="submission" date="2023-10" db="EMBL/GenBank/DDBJ databases">
        <authorList>
            <person name="Chen Y."/>
            <person name="Shah S."/>
            <person name="Dougan E. K."/>
            <person name="Thang M."/>
            <person name="Chan C."/>
        </authorList>
    </citation>
    <scope>NUCLEOTIDE SEQUENCE [LARGE SCALE GENOMIC DNA]</scope>
</reference>
<gene>
    <name evidence="2" type="ORF">PCOR1329_LOCUS64090</name>
</gene>
<proteinExistence type="predicted"/>
<feature type="region of interest" description="Disordered" evidence="1">
    <location>
        <begin position="149"/>
        <end position="182"/>
    </location>
</feature>
<evidence type="ECO:0000313" key="2">
    <source>
        <dbReference type="EMBL" id="CAK0881158.1"/>
    </source>
</evidence>
<accession>A0ABN9W4X3</accession>
<dbReference type="EMBL" id="CAUYUJ010018159">
    <property type="protein sequence ID" value="CAK0881158.1"/>
    <property type="molecule type" value="Genomic_DNA"/>
</dbReference>
<sequence length="199" mass="20551">MYPACYGQMLRGTHGLSVPARDPACPLTPDPFPSPEFIESDGLASGRVTPTCAVVSGRGQYQKSVRQHQHRAVPHAGAAGEAGRAHRTGYGYVSLRQAISAAVPPSPARPQATPAGGESGGEKEEVEKETEESSLCHRLRQPVGIADAGHASSCAGPQGAAATALPRGCLRREPGPPPRLQGCVQALQAQGGLHDGRGV</sequence>
<evidence type="ECO:0000313" key="3">
    <source>
        <dbReference type="Proteomes" id="UP001189429"/>
    </source>
</evidence>
<name>A0ABN9W4X3_9DINO</name>
<protein>
    <submittedName>
        <fullName evidence="2">Uncharacterized protein</fullName>
    </submittedName>
</protein>
<comment type="caution">
    <text evidence="2">The sequence shown here is derived from an EMBL/GenBank/DDBJ whole genome shotgun (WGS) entry which is preliminary data.</text>
</comment>
<evidence type="ECO:0000256" key="1">
    <source>
        <dbReference type="SAM" id="MobiDB-lite"/>
    </source>
</evidence>
<organism evidence="2 3">
    <name type="scientific">Prorocentrum cordatum</name>
    <dbReference type="NCBI Taxonomy" id="2364126"/>
    <lineage>
        <taxon>Eukaryota</taxon>
        <taxon>Sar</taxon>
        <taxon>Alveolata</taxon>
        <taxon>Dinophyceae</taxon>
        <taxon>Prorocentrales</taxon>
        <taxon>Prorocentraceae</taxon>
        <taxon>Prorocentrum</taxon>
    </lineage>
</organism>
<dbReference type="Proteomes" id="UP001189429">
    <property type="component" value="Unassembled WGS sequence"/>
</dbReference>
<feature type="region of interest" description="Disordered" evidence="1">
    <location>
        <begin position="102"/>
        <end position="135"/>
    </location>
</feature>